<keyword evidence="3 6" id="KW-0808">Transferase</keyword>
<gene>
    <name evidence="9" type="ORF">PHYEVI_LOCUS6152</name>
</gene>
<protein>
    <recommendedName>
        <fullName evidence="11">Mitochondrial 3-ketoacyl-coa thiolase</fullName>
    </recommendedName>
</protein>
<dbReference type="InterPro" id="IPR002155">
    <property type="entry name" value="Thiolase"/>
</dbReference>
<feature type="active site" description="Proton acceptor" evidence="5">
    <location>
        <position position="385"/>
    </location>
</feature>
<dbReference type="Pfam" id="PF02803">
    <property type="entry name" value="Thiolase_C"/>
    <property type="match status" value="1"/>
</dbReference>
<accession>A0A9N9TRE8</accession>
<dbReference type="Proteomes" id="UP001153712">
    <property type="component" value="Chromosome 3"/>
</dbReference>
<evidence type="ECO:0000256" key="6">
    <source>
        <dbReference type="RuleBase" id="RU003557"/>
    </source>
</evidence>
<dbReference type="GO" id="GO:0005739">
    <property type="term" value="C:mitochondrion"/>
    <property type="evidence" value="ECO:0007669"/>
    <property type="project" value="TreeGrafter"/>
</dbReference>
<evidence type="ECO:0000256" key="2">
    <source>
        <dbReference type="ARBA" id="ARBA00010982"/>
    </source>
</evidence>
<dbReference type="Gene3D" id="3.40.47.10">
    <property type="match status" value="2"/>
</dbReference>
<dbReference type="CDD" id="cd00751">
    <property type="entry name" value="thiolase"/>
    <property type="match status" value="1"/>
</dbReference>
<dbReference type="PANTHER" id="PTHR18919:SF107">
    <property type="entry name" value="ACETYL-COA ACETYLTRANSFERASE, CYTOSOLIC"/>
    <property type="match status" value="1"/>
</dbReference>
<evidence type="ECO:0000256" key="3">
    <source>
        <dbReference type="ARBA" id="ARBA00022679"/>
    </source>
</evidence>
<dbReference type="PANTHER" id="PTHR18919">
    <property type="entry name" value="ACETYL-COA C-ACYLTRANSFERASE"/>
    <property type="match status" value="1"/>
</dbReference>
<dbReference type="InterPro" id="IPR020615">
    <property type="entry name" value="Thiolase_acyl_enz_int_AS"/>
</dbReference>
<dbReference type="Pfam" id="PF00108">
    <property type="entry name" value="Thiolase_N"/>
    <property type="match status" value="1"/>
</dbReference>
<dbReference type="InterPro" id="IPR020616">
    <property type="entry name" value="Thiolase_N"/>
</dbReference>
<evidence type="ECO:0000259" key="8">
    <source>
        <dbReference type="Pfam" id="PF02803"/>
    </source>
</evidence>
<dbReference type="PIRSF" id="PIRSF000429">
    <property type="entry name" value="Ac-CoA_Ac_transf"/>
    <property type="match status" value="1"/>
</dbReference>
<dbReference type="AlphaFoldDB" id="A0A9N9TRE8"/>
<dbReference type="FunFam" id="3.40.47.10:FF:000010">
    <property type="entry name" value="Acetyl-CoA acetyltransferase (Thiolase)"/>
    <property type="match status" value="1"/>
</dbReference>
<keyword evidence="4 6" id="KW-0012">Acyltransferase</keyword>
<evidence type="ECO:0000313" key="9">
    <source>
        <dbReference type="EMBL" id="CAG9859785.1"/>
    </source>
</evidence>
<dbReference type="EMBL" id="OU900096">
    <property type="protein sequence ID" value="CAG9859785.1"/>
    <property type="molecule type" value="Genomic_DNA"/>
</dbReference>
<sequence>MTSLAKGIFIVGAKRTPFGTFGGKLAKSHITDLQTIASKAALEAANVKPENVDSVVIGNVISSVAPDGGYLARHVLLKSGVSVDKPALVVNRLCGSGFQAIVSGLQDIETGCAEIVLTGGVENMSGCPYVARNIRFGGIPLGQSPVLEDTLWVAVQDTYCNLSMALTAEKLGEQFKLTKDEVDQFALQSQQRWKAAQDAGKFKDEIVPVPIKVKKETVNFEVDEHPRPNTTLEGLQKLPTMFKKNGLVTAGSASGICDGAGAVVIASEGALKNHSLKPLARIVAHSVVGVDPSIMGFGPSPAIKNILKITGKTLNDIDLIEINEAFGAQALACAKDLKLDMSKFNVNGGAIALGHPLAASGARITGHLVYELKRRGGKYAIGSACIGGGQGIAVMIEAL</sequence>
<evidence type="ECO:0000256" key="5">
    <source>
        <dbReference type="PIRSR" id="PIRSR000429-1"/>
    </source>
</evidence>
<comment type="pathway">
    <text evidence="1">Lipid metabolism.</text>
</comment>
<organism evidence="9 10">
    <name type="scientific">Phyllotreta striolata</name>
    <name type="common">Striped flea beetle</name>
    <name type="synonym">Crioceris striolata</name>
    <dbReference type="NCBI Taxonomy" id="444603"/>
    <lineage>
        <taxon>Eukaryota</taxon>
        <taxon>Metazoa</taxon>
        <taxon>Ecdysozoa</taxon>
        <taxon>Arthropoda</taxon>
        <taxon>Hexapoda</taxon>
        <taxon>Insecta</taxon>
        <taxon>Pterygota</taxon>
        <taxon>Neoptera</taxon>
        <taxon>Endopterygota</taxon>
        <taxon>Coleoptera</taxon>
        <taxon>Polyphaga</taxon>
        <taxon>Cucujiformia</taxon>
        <taxon>Chrysomeloidea</taxon>
        <taxon>Chrysomelidae</taxon>
        <taxon>Galerucinae</taxon>
        <taxon>Alticini</taxon>
        <taxon>Phyllotreta</taxon>
    </lineage>
</organism>
<dbReference type="OrthoDB" id="5404651at2759"/>
<evidence type="ECO:0008006" key="11">
    <source>
        <dbReference type="Google" id="ProtNLM"/>
    </source>
</evidence>
<dbReference type="PROSITE" id="PS00737">
    <property type="entry name" value="THIOLASE_2"/>
    <property type="match status" value="1"/>
</dbReference>
<feature type="domain" description="Thiolase N-terminal" evidence="7">
    <location>
        <begin position="8"/>
        <end position="268"/>
    </location>
</feature>
<feature type="active site" description="Acyl-thioester intermediate" evidence="5">
    <location>
        <position position="94"/>
    </location>
</feature>
<feature type="domain" description="Thiolase C-terminal" evidence="8">
    <location>
        <begin position="276"/>
        <end position="397"/>
    </location>
</feature>
<dbReference type="InterPro" id="IPR020617">
    <property type="entry name" value="Thiolase_C"/>
</dbReference>
<dbReference type="NCBIfam" id="TIGR01930">
    <property type="entry name" value="AcCoA-C-Actrans"/>
    <property type="match status" value="1"/>
</dbReference>
<dbReference type="SUPFAM" id="SSF53901">
    <property type="entry name" value="Thiolase-like"/>
    <property type="match status" value="2"/>
</dbReference>
<proteinExistence type="inferred from homology"/>
<comment type="similarity">
    <text evidence="2 6">Belongs to the thiolase-like superfamily. Thiolase family.</text>
</comment>
<keyword evidence="10" id="KW-1185">Reference proteome</keyword>
<dbReference type="PROSITE" id="PS00098">
    <property type="entry name" value="THIOLASE_1"/>
    <property type="match status" value="1"/>
</dbReference>
<reference evidence="9" key="1">
    <citation type="submission" date="2022-01" db="EMBL/GenBank/DDBJ databases">
        <authorList>
            <person name="King R."/>
        </authorList>
    </citation>
    <scope>NUCLEOTIDE SEQUENCE</scope>
</reference>
<evidence type="ECO:0000256" key="1">
    <source>
        <dbReference type="ARBA" id="ARBA00005189"/>
    </source>
</evidence>
<evidence type="ECO:0000259" key="7">
    <source>
        <dbReference type="Pfam" id="PF00108"/>
    </source>
</evidence>
<name>A0A9N9TRE8_PHYSR</name>
<dbReference type="GO" id="GO:0003985">
    <property type="term" value="F:acetyl-CoA C-acetyltransferase activity"/>
    <property type="evidence" value="ECO:0007669"/>
    <property type="project" value="TreeGrafter"/>
</dbReference>
<evidence type="ECO:0000256" key="4">
    <source>
        <dbReference type="ARBA" id="ARBA00023315"/>
    </source>
</evidence>
<dbReference type="PROSITE" id="PS00099">
    <property type="entry name" value="THIOLASE_3"/>
    <property type="match status" value="1"/>
</dbReference>
<dbReference type="InterPro" id="IPR020613">
    <property type="entry name" value="Thiolase_CS"/>
</dbReference>
<feature type="active site" description="Proton acceptor" evidence="5">
    <location>
        <position position="355"/>
    </location>
</feature>
<dbReference type="InterPro" id="IPR016039">
    <property type="entry name" value="Thiolase-like"/>
</dbReference>
<dbReference type="InterPro" id="IPR020610">
    <property type="entry name" value="Thiolase_AS"/>
</dbReference>
<dbReference type="GO" id="GO:0006635">
    <property type="term" value="P:fatty acid beta-oxidation"/>
    <property type="evidence" value="ECO:0007669"/>
    <property type="project" value="TreeGrafter"/>
</dbReference>
<evidence type="ECO:0000313" key="10">
    <source>
        <dbReference type="Proteomes" id="UP001153712"/>
    </source>
</evidence>